<dbReference type="PANTHER" id="PTHR33516:SF2">
    <property type="entry name" value="LEXA REPRESSOR-RELATED"/>
    <property type="match status" value="1"/>
</dbReference>
<accession>A0A8B4S2T1</accession>
<feature type="domain" description="Peptidase S24/S26A/S26B/S26C" evidence="8">
    <location>
        <begin position="21"/>
        <end position="130"/>
    </location>
</feature>
<keyword evidence="3 7" id="KW-0378">Hydrolase</keyword>
<evidence type="ECO:0000256" key="1">
    <source>
        <dbReference type="ARBA" id="ARBA00007484"/>
    </source>
</evidence>
<evidence type="ECO:0000256" key="7">
    <source>
        <dbReference type="RuleBase" id="RU003991"/>
    </source>
</evidence>
<dbReference type="GO" id="GO:0009432">
    <property type="term" value="P:SOS response"/>
    <property type="evidence" value="ECO:0007669"/>
    <property type="project" value="UniProtKB-KW"/>
</dbReference>
<reference evidence="9 10" key="1">
    <citation type="submission" date="2018-06" db="EMBL/GenBank/DDBJ databases">
        <authorList>
            <consortium name="Pathogen Informatics"/>
            <person name="Doyle S."/>
        </authorList>
    </citation>
    <scope>NUCLEOTIDE SEQUENCE [LARGE SCALE GENOMIC DNA]</scope>
    <source>
        <strain evidence="9 10">NCTC10698</strain>
    </source>
</reference>
<proteinExistence type="inferred from homology"/>
<keyword evidence="2" id="KW-0227">DNA damage</keyword>
<dbReference type="EMBL" id="UFXL01000001">
    <property type="protein sequence ID" value="SUY78117.1"/>
    <property type="molecule type" value="Genomic_DNA"/>
</dbReference>
<dbReference type="InterPro" id="IPR050077">
    <property type="entry name" value="LexA_repressor"/>
</dbReference>
<evidence type="ECO:0000256" key="3">
    <source>
        <dbReference type="ARBA" id="ARBA00022801"/>
    </source>
</evidence>
<comment type="caution">
    <text evidence="9">The sequence shown here is derived from an EMBL/GenBank/DDBJ whole genome shotgun (WGS) entry which is preliminary data.</text>
</comment>
<name>A0A8B4S2T1_COMTE</name>
<dbReference type="InterPro" id="IPR039418">
    <property type="entry name" value="LexA-like"/>
</dbReference>
<dbReference type="Gene3D" id="2.10.109.10">
    <property type="entry name" value="Umud Fragment, subunit A"/>
    <property type="match status" value="1"/>
</dbReference>
<dbReference type="InterPro" id="IPR006197">
    <property type="entry name" value="Peptidase_S24_LexA"/>
</dbReference>
<dbReference type="GO" id="GO:0006355">
    <property type="term" value="P:regulation of DNA-templated transcription"/>
    <property type="evidence" value="ECO:0007669"/>
    <property type="project" value="InterPro"/>
</dbReference>
<dbReference type="GO" id="GO:0016787">
    <property type="term" value="F:hydrolase activity"/>
    <property type="evidence" value="ECO:0007669"/>
    <property type="project" value="UniProtKB-KW"/>
</dbReference>
<dbReference type="GO" id="GO:0003677">
    <property type="term" value="F:DNA binding"/>
    <property type="evidence" value="ECO:0007669"/>
    <property type="project" value="InterPro"/>
</dbReference>
<keyword evidence="10" id="KW-1185">Reference proteome</keyword>
<comment type="similarity">
    <text evidence="1 7">Belongs to the peptidase S24 family.</text>
</comment>
<evidence type="ECO:0000256" key="2">
    <source>
        <dbReference type="ARBA" id="ARBA00022763"/>
    </source>
</evidence>
<organism evidence="9 10">
    <name type="scientific">Comamonas testosteroni</name>
    <name type="common">Pseudomonas testosteroni</name>
    <dbReference type="NCBI Taxonomy" id="285"/>
    <lineage>
        <taxon>Bacteria</taxon>
        <taxon>Pseudomonadati</taxon>
        <taxon>Pseudomonadota</taxon>
        <taxon>Betaproteobacteria</taxon>
        <taxon>Burkholderiales</taxon>
        <taxon>Comamonadaceae</taxon>
        <taxon>Comamonas</taxon>
    </lineage>
</organism>
<dbReference type="PANTHER" id="PTHR33516">
    <property type="entry name" value="LEXA REPRESSOR"/>
    <property type="match status" value="1"/>
</dbReference>
<evidence type="ECO:0000256" key="5">
    <source>
        <dbReference type="ARBA" id="ARBA00023204"/>
    </source>
</evidence>
<dbReference type="NCBIfam" id="NF007621">
    <property type="entry name" value="PRK10276.1"/>
    <property type="match status" value="1"/>
</dbReference>
<evidence type="ECO:0000313" key="9">
    <source>
        <dbReference type="EMBL" id="SUY78117.1"/>
    </source>
</evidence>
<dbReference type="Proteomes" id="UP000255070">
    <property type="component" value="Unassembled WGS sequence"/>
</dbReference>
<gene>
    <name evidence="9" type="primary">umuD</name>
    <name evidence="9" type="ORF">NCTC10698_03027</name>
</gene>
<dbReference type="AlphaFoldDB" id="A0A8B4S2T1"/>
<protein>
    <submittedName>
        <fullName evidence="9">DNA polymerase V subunit UmuD</fullName>
        <ecNumber evidence="9">3.4.21.-</ecNumber>
    </submittedName>
</protein>
<dbReference type="GO" id="GO:0006281">
    <property type="term" value="P:DNA repair"/>
    <property type="evidence" value="ECO:0007669"/>
    <property type="project" value="UniProtKB-KW"/>
</dbReference>
<keyword evidence="6" id="KW-0742">SOS response</keyword>
<dbReference type="InterPro" id="IPR015927">
    <property type="entry name" value="Peptidase_S24_S26A/B/C"/>
</dbReference>
<dbReference type="Pfam" id="PF00717">
    <property type="entry name" value="Peptidase_S24"/>
    <property type="match status" value="1"/>
</dbReference>
<dbReference type="SUPFAM" id="SSF51306">
    <property type="entry name" value="LexA/Signal peptidase"/>
    <property type="match status" value="1"/>
</dbReference>
<evidence type="ECO:0000259" key="8">
    <source>
        <dbReference type="Pfam" id="PF00717"/>
    </source>
</evidence>
<sequence length="139" mass="14949">MSCMPVQLIASPVTLPLADRSARTGSPANDFAGKRLDITDLLVTHPKATFLLRVTGPSMQEHGIDDGDIVVVDRELRARDGSIVVAVVERELVIRVLDGDGDTCKLKAGAPTYPDVVPPEGQTLEIWGVVTSCIKRFAK</sequence>
<dbReference type="PRINTS" id="PR00726">
    <property type="entry name" value="LEXASERPTASE"/>
</dbReference>
<dbReference type="CDD" id="cd06529">
    <property type="entry name" value="S24_LexA-like"/>
    <property type="match status" value="1"/>
</dbReference>
<evidence type="ECO:0000256" key="6">
    <source>
        <dbReference type="ARBA" id="ARBA00023236"/>
    </source>
</evidence>
<dbReference type="EC" id="3.4.21.-" evidence="9"/>
<keyword evidence="4 7" id="KW-0068">Autocatalytic cleavage</keyword>
<evidence type="ECO:0000313" key="10">
    <source>
        <dbReference type="Proteomes" id="UP000255070"/>
    </source>
</evidence>
<evidence type="ECO:0000256" key="4">
    <source>
        <dbReference type="ARBA" id="ARBA00022813"/>
    </source>
</evidence>
<dbReference type="InterPro" id="IPR036286">
    <property type="entry name" value="LexA/Signal_pep-like_sf"/>
</dbReference>
<keyword evidence="5" id="KW-0234">DNA repair</keyword>